<organism evidence="1 2">
    <name type="scientific">Pholiota conissans</name>
    <dbReference type="NCBI Taxonomy" id="109636"/>
    <lineage>
        <taxon>Eukaryota</taxon>
        <taxon>Fungi</taxon>
        <taxon>Dikarya</taxon>
        <taxon>Basidiomycota</taxon>
        <taxon>Agaricomycotina</taxon>
        <taxon>Agaricomycetes</taxon>
        <taxon>Agaricomycetidae</taxon>
        <taxon>Agaricales</taxon>
        <taxon>Agaricineae</taxon>
        <taxon>Strophariaceae</taxon>
        <taxon>Pholiota</taxon>
    </lineage>
</organism>
<evidence type="ECO:0000313" key="2">
    <source>
        <dbReference type="Proteomes" id="UP000807469"/>
    </source>
</evidence>
<evidence type="ECO:0000313" key="1">
    <source>
        <dbReference type="EMBL" id="KAF9480378.1"/>
    </source>
</evidence>
<dbReference type="Proteomes" id="UP000807469">
    <property type="component" value="Unassembled WGS sequence"/>
</dbReference>
<keyword evidence="2" id="KW-1185">Reference proteome</keyword>
<dbReference type="AlphaFoldDB" id="A0A9P5Z2U0"/>
<protein>
    <submittedName>
        <fullName evidence="1">Uncharacterized protein</fullName>
    </submittedName>
</protein>
<reference evidence="1" key="1">
    <citation type="submission" date="2020-11" db="EMBL/GenBank/DDBJ databases">
        <authorList>
            <consortium name="DOE Joint Genome Institute"/>
            <person name="Ahrendt S."/>
            <person name="Riley R."/>
            <person name="Andreopoulos W."/>
            <person name="Labutti K."/>
            <person name="Pangilinan J."/>
            <person name="Ruiz-Duenas F.J."/>
            <person name="Barrasa J.M."/>
            <person name="Sanchez-Garcia M."/>
            <person name="Camarero S."/>
            <person name="Miyauchi S."/>
            <person name="Serrano A."/>
            <person name="Linde D."/>
            <person name="Babiker R."/>
            <person name="Drula E."/>
            <person name="Ayuso-Fernandez I."/>
            <person name="Pacheco R."/>
            <person name="Padilla G."/>
            <person name="Ferreira P."/>
            <person name="Barriuso J."/>
            <person name="Kellner H."/>
            <person name="Castanera R."/>
            <person name="Alfaro M."/>
            <person name="Ramirez L."/>
            <person name="Pisabarro A.G."/>
            <person name="Kuo A."/>
            <person name="Tritt A."/>
            <person name="Lipzen A."/>
            <person name="He G."/>
            <person name="Yan M."/>
            <person name="Ng V."/>
            <person name="Cullen D."/>
            <person name="Martin F."/>
            <person name="Rosso M.-N."/>
            <person name="Henrissat B."/>
            <person name="Hibbett D."/>
            <person name="Martinez A.T."/>
            <person name="Grigoriev I.V."/>
        </authorList>
    </citation>
    <scope>NUCLEOTIDE SEQUENCE</scope>
    <source>
        <strain evidence="1">CIRM-BRFM 674</strain>
    </source>
</reference>
<accession>A0A9P5Z2U0</accession>
<sequence length="225" mass="25644">MSSRISEFVKKRFAEYTHLAISNASFAPFNRPKIASAGPRSHQRQTLRRLLASKLDKPSNITTLLTHQPQRFLDPSSLRNHGLAAVNLQRIYQATRSPSSRRCFTSVGVDTRYVCRFEPRERVGRTDNGYTGLKPTTRLTALRAFYVTDYTVQVSELSIFRRKFDLRSRWLCLPIDYEHRSGDTTPIKEVKASVLPRRGLSLCASFVTLHLVIADTRRPSMSASL</sequence>
<gene>
    <name evidence="1" type="ORF">BDN70DRAFT_615814</name>
</gene>
<name>A0A9P5Z2U0_9AGAR</name>
<comment type="caution">
    <text evidence="1">The sequence shown here is derived from an EMBL/GenBank/DDBJ whole genome shotgun (WGS) entry which is preliminary data.</text>
</comment>
<dbReference type="EMBL" id="MU155195">
    <property type="protein sequence ID" value="KAF9480378.1"/>
    <property type="molecule type" value="Genomic_DNA"/>
</dbReference>
<proteinExistence type="predicted"/>